<dbReference type="GO" id="GO:0000976">
    <property type="term" value="F:transcription cis-regulatory region binding"/>
    <property type="evidence" value="ECO:0007669"/>
    <property type="project" value="TreeGrafter"/>
</dbReference>
<dbReference type="InterPro" id="IPR009057">
    <property type="entry name" value="Homeodomain-like_sf"/>
</dbReference>
<keyword evidence="1" id="KW-0805">Transcription regulation</keyword>
<dbReference type="InterPro" id="IPR001647">
    <property type="entry name" value="HTH_TetR"/>
</dbReference>
<dbReference type="AlphaFoldDB" id="A0A520S5R4"/>
<proteinExistence type="predicted"/>
<dbReference type="PANTHER" id="PTHR30055:SF234">
    <property type="entry name" value="HTH-TYPE TRANSCRIPTIONAL REGULATOR BETI"/>
    <property type="match status" value="1"/>
</dbReference>
<evidence type="ECO:0000256" key="4">
    <source>
        <dbReference type="PROSITE-ProRule" id="PRU00335"/>
    </source>
</evidence>
<protein>
    <submittedName>
        <fullName evidence="6">TetR/AcrR family transcriptional regulator</fullName>
    </submittedName>
</protein>
<evidence type="ECO:0000256" key="1">
    <source>
        <dbReference type="ARBA" id="ARBA00023015"/>
    </source>
</evidence>
<keyword evidence="2 4" id="KW-0238">DNA-binding</keyword>
<gene>
    <name evidence="6" type="ORF">EVA68_00940</name>
</gene>
<dbReference type="SUPFAM" id="SSF46689">
    <property type="entry name" value="Homeodomain-like"/>
    <property type="match status" value="1"/>
</dbReference>
<evidence type="ECO:0000256" key="2">
    <source>
        <dbReference type="ARBA" id="ARBA00023125"/>
    </source>
</evidence>
<feature type="domain" description="HTH tetR-type" evidence="5">
    <location>
        <begin position="63"/>
        <end position="123"/>
    </location>
</feature>
<dbReference type="Gene3D" id="1.10.357.10">
    <property type="entry name" value="Tetracycline Repressor, domain 2"/>
    <property type="match status" value="1"/>
</dbReference>
<sequence length="244" mass="26107">MIINTSSVLSGSLSSARNARYAAIGCMCRLVSSGIADSLIDEKNNDDILINMNVNKRVRRTPAESKSLILETAAKRLAELGLHGLNISGVAKAAGMSHATVIHHFGSTSAMREALLQQMTNALLSDVISALREDVSPDQILGRLFSMLSQDGHGRLLAWLALDHQDIDVLPAKSNTSELFKSIIQAIPNSSDTQGDAKLQVLLVATAAMGLSICGGALSDLIGLSDEEFAEFPKWLARHLRSFA</sequence>
<evidence type="ECO:0000313" key="7">
    <source>
        <dbReference type="Proteomes" id="UP000316199"/>
    </source>
</evidence>
<comment type="caution">
    <text evidence="6">The sequence shown here is derived from an EMBL/GenBank/DDBJ whole genome shotgun (WGS) entry which is preliminary data.</text>
</comment>
<dbReference type="PROSITE" id="PS50977">
    <property type="entry name" value="HTH_TETR_2"/>
    <property type="match status" value="1"/>
</dbReference>
<feature type="DNA-binding region" description="H-T-H motif" evidence="4">
    <location>
        <begin position="86"/>
        <end position="105"/>
    </location>
</feature>
<organism evidence="6 7">
    <name type="scientific">OM182 bacterium</name>
    <dbReference type="NCBI Taxonomy" id="2510334"/>
    <lineage>
        <taxon>Bacteria</taxon>
        <taxon>Pseudomonadati</taxon>
        <taxon>Pseudomonadota</taxon>
        <taxon>Gammaproteobacteria</taxon>
        <taxon>OMG group</taxon>
        <taxon>OM182 clade</taxon>
    </lineage>
</organism>
<dbReference type="PANTHER" id="PTHR30055">
    <property type="entry name" value="HTH-TYPE TRANSCRIPTIONAL REGULATOR RUTR"/>
    <property type="match status" value="1"/>
</dbReference>
<evidence type="ECO:0000256" key="3">
    <source>
        <dbReference type="ARBA" id="ARBA00023163"/>
    </source>
</evidence>
<name>A0A520S5R4_9GAMM</name>
<keyword evidence="3" id="KW-0804">Transcription</keyword>
<dbReference type="GO" id="GO:0003700">
    <property type="term" value="F:DNA-binding transcription factor activity"/>
    <property type="evidence" value="ECO:0007669"/>
    <property type="project" value="TreeGrafter"/>
</dbReference>
<evidence type="ECO:0000313" key="6">
    <source>
        <dbReference type="EMBL" id="RZO77823.1"/>
    </source>
</evidence>
<reference evidence="6 7" key="1">
    <citation type="submission" date="2019-02" db="EMBL/GenBank/DDBJ databases">
        <title>Prokaryotic population dynamics and viral predation in marine succession experiment using metagenomics: the confinement effect.</title>
        <authorList>
            <person name="Haro-Moreno J.M."/>
            <person name="Rodriguez-Valera F."/>
            <person name="Lopez-Perez M."/>
        </authorList>
    </citation>
    <scope>NUCLEOTIDE SEQUENCE [LARGE SCALE GENOMIC DNA]</scope>
    <source>
        <strain evidence="6">MED-G157</strain>
    </source>
</reference>
<evidence type="ECO:0000259" key="5">
    <source>
        <dbReference type="PROSITE" id="PS50977"/>
    </source>
</evidence>
<dbReference type="InterPro" id="IPR050109">
    <property type="entry name" value="HTH-type_TetR-like_transc_reg"/>
</dbReference>
<dbReference type="EMBL" id="SHAG01000001">
    <property type="protein sequence ID" value="RZO77823.1"/>
    <property type="molecule type" value="Genomic_DNA"/>
</dbReference>
<dbReference type="Proteomes" id="UP000316199">
    <property type="component" value="Unassembled WGS sequence"/>
</dbReference>
<dbReference type="Pfam" id="PF00440">
    <property type="entry name" value="TetR_N"/>
    <property type="match status" value="1"/>
</dbReference>
<accession>A0A520S5R4</accession>